<sequence>MIDYTLPKCRPSTLDSYTNVRLILSAVERAVPILHGHVLDVGCGRMPYKEYVMERSGRVAQWTGLDLEERKHSEAPPDMTWDGETIDLPDASVDCAMLTEVLEHCPKPDHVVREVFRVLRPGGFIFLTVPFIWPIHTVPYDEFRYTPFSLKRILLQAGFSDLSIEATGGRHAMLAVALGLWVRRRPLTSRVHVVTKAVGSVLLWPVIRLLTAMDERPEELGESTLLVGLAAMARKRIAVCS</sequence>
<feature type="domain" description="Methyltransferase type 11" evidence="1">
    <location>
        <begin position="39"/>
        <end position="126"/>
    </location>
</feature>
<dbReference type="Proteomes" id="UP001378188">
    <property type="component" value="Unassembled WGS sequence"/>
</dbReference>
<comment type="caution">
    <text evidence="2">The sequence shown here is derived from an EMBL/GenBank/DDBJ whole genome shotgun (WGS) entry which is preliminary data.</text>
</comment>
<dbReference type="InterPro" id="IPR050508">
    <property type="entry name" value="Methyltransf_Superfamily"/>
</dbReference>
<dbReference type="PANTHER" id="PTHR42912">
    <property type="entry name" value="METHYLTRANSFERASE"/>
    <property type="match status" value="1"/>
</dbReference>
<dbReference type="RefSeq" id="WP_340330539.1">
    <property type="nucleotide sequence ID" value="NZ_JAZHOF010000006.1"/>
</dbReference>
<evidence type="ECO:0000313" key="3">
    <source>
        <dbReference type="Proteomes" id="UP001378188"/>
    </source>
</evidence>
<dbReference type="SUPFAM" id="SSF53335">
    <property type="entry name" value="S-adenosyl-L-methionine-dependent methyltransferases"/>
    <property type="match status" value="1"/>
</dbReference>
<accession>A0AAW9RV60</accession>
<proteinExistence type="predicted"/>
<keyword evidence="2" id="KW-0808">Transferase</keyword>
<protein>
    <submittedName>
        <fullName evidence="2">Class I SAM-dependent methyltransferase</fullName>
        <ecNumber evidence="2">2.1.-.-</ecNumber>
    </submittedName>
</protein>
<organism evidence="2 3">
    <name type="scientific">Microbaculum marinum</name>
    <dbReference type="NCBI Taxonomy" id="1764581"/>
    <lineage>
        <taxon>Bacteria</taxon>
        <taxon>Pseudomonadati</taxon>
        <taxon>Pseudomonadota</taxon>
        <taxon>Alphaproteobacteria</taxon>
        <taxon>Hyphomicrobiales</taxon>
        <taxon>Tepidamorphaceae</taxon>
        <taxon>Microbaculum</taxon>
    </lineage>
</organism>
<dbReference type="Pfam" id="PF08241">
    <property type="entry name" value="Methyltransf_11"/>
    <property type="match status" value="1"/>
</dbReference>
<dbReference type="EMBL" id="JAZHOF010000006">
    <property type="protein sequence ID" value="MEJ8572839.1"/>
    <property type="molecule type" value="Genomic_DNA"/>
</dbReference>
<dbReference type="InterPro" id="IPR013216">
    <property type="entry name" value="Methyltransf_11"/>
</dbReference>
<dbReference type="AlphaFoldDB" id="A0AAW9RV60"/>
<dbReference type="Gene3D" id="3.40.50.150">
    <property type="entry name" value="Vaccinia Virus protein VP39"/>
    <property type="match status" value="1"/>
</dbReference>
<keyword evidence="2" id="KW-0489">Methyltransferase</keyword>
<gene>
    <name evidence="2" type="ORF">V3328_15215</name>
</gene>
<dbReference type="GO" id="GO:0008757">
    <property type="term" value="F:S-adenosylmethionine-dependent methyltransferase activity"/>
    <property type="evidence" value="ECO:0007669"/>
    <property type="project" value="InterPro"/>
</dbReference>
<evidence type="ECO:0000313" key="2">
    <source>
        <dbReference type="EMBL" id="MEJ8572839.1"/>
    </source>
</evidence>
<dbReference type="GO" id="GO:0032259">
    <property type="term" value="P:methylation"/>
    <property type="evidence" value="ECO:0007669"/>
    <property type="project" value="UniProtKB-KW"/>
</dbReference>
<keyword evidence="3" id="KW-1185">Reference proteome</keyword>
<dbReference type="EC" id="2.1.-.-" evidence="2"/>
<evidence type="ECO:0000259" key="1">
    <source>
        <dbReference type="Pfam" id="PF08241"/>
    </source>
</evidence>
<dbReference type="InterPro" id="IPR029063">
    <property type="entry name" value="SAM-dependent_MTases_sf"/>
</dbReference>
<name>A0AAW9RV60_9HYPH</name>
<reference evidence="2 3" key="1">
    <citation type="submission" date="2024-02" db="EMBL/GenBank/DDBJ databases">
        <title>Genome analysis and characterization of Microbaculum marinisediminis sp. nov., isolated from marine sediment.</title>
        <authorList>
            <person name="Du Z.-J."/>
            <person name="Ye Y.-Q."/>
            <person name="Zhang Z.-R."/>
            <person name="Yuan S.-M."/>
            <person name="Zhang X.-Y."/>
        </authorList>
    </citation>
    <scope>NUCLEOTIDE SEQUENCE [LARGE SCALE GENOMIC DNA]</scope>
    <source>
        <strain evidence="2 3">SDUM1044001</strain>
    </source>
</reference>